<dbReference type="AlphaFoldDB" id="A0A4Q9FH62"/>
<keyword evidence="1" id="KW-0378">Hydrolase</keyword>
<dbReference type="Proteomes" id="UP000291142">
    <property type="component" value="Unassembled WGS sequence"/>
</dbReference>
<keyword evidence="2" id="KW-1185">Reference proteome</keyword>
<dbReference type="RefSeq" id="WP_130963348.1">
    <property type="nucleotide sequence ID" value="NZ_SIRT01000003.1"/>
</dbReference>
<sequence>MFSIVRKTSLFFLLVLILFTNVINSQENGLFNCRLINAKDKTPLPYATILIKNKAKGLISNIDGGFKIPYELQTLNDTLVISSIGFATKEVSLSNFDKNIINIITLAEKTEILSEVVVVASKKRRERKSALEIFNLALDKIPENYQFTPYSYIGYYRDYQIKEGDYLNLNEAIMEVFDPGFAAIDFNETQTRIYQYKKNTTFPTDLIASRPYDFKKGEKTISSSFNIRNQNGNEFTILRAHDAIRNYSIDTYDFVNRFDFNFVKNHQIKRLPDTSINNIALYCIDIYKAIEHVVVKGKIYISKGDFKIYKMQYAVYDSRKSNKSKKKQDTEEQNFGKLQYEIILEYQLKEDKMYLSYISFNNTFEVLQNPKFTTISTEVNYTKRFDPISNTYEIIFNSFEITFNNILSQKNALKKSNYKLRYRDKKLKIDSIKVNKDKVVLYLNKKLLLSSREMKSSNKNIENDIIIEIKKIKDINGNIVNHREYANYNQYREFFVQELKLNSSKPVDPFFMLKNKPIFKNQPIAPFDNLSDYWLNTPLKSN</sequence>
<accession>A0A4Q9FH62</accession>
<dbReference type="InterPro" id="IPR008969">
    <property type="entry name" value="CarboxyPept-like_regulatory"/>
</dbReference>
<dbReference type="GO" id="GO:0004180">
    <property type="term" value="F:carboxypeptidase activity"/>
    <property type="evidence" value="ECO:0007669"/>
    <property type="project" value="UniProtKB-KW"/>
</dbReference>
<keyword evidence="1" id="KW-0645">Protease</keyword>
<name>A0A4Q9FH62_9FLAO</name>
<dbReference type="OrthoDB" id="1201225at2"/>
<organism evidence="1 2">
    <name type="scientific">Hyunsoonleella flava</name>
    <dbReference type="NCBI Taxonomy" id="2527939"/>
    <lineage>
        <taxon>Bacteria</taxon>
        <taxon>Pseudomonadati</taxon>
        <taxon>Bacteroidota</taxon>
        <taxon>Flavobacteriia</taxon>
        <taxon>Flavobacteriales</taxon>
        <taxon>Flavobacteriaceae</taxon>
    </lineage>
</organism>
<reference evidence="1 2" key="1">
    <citation type="submission" date="2019-02" db="EMBL/GenBank/DDBJ databases">
        <title>Hyunsoonleella sp., isolated from marine sediment.</title>
        <authorList>
            <person name="Liu B.-T."/>
        </authorList>
    </citation>
    <scope>NUCLEOTIDE SEQUENCE [LARGE SCALE GENOMIC DNA]</scope>
    <source>
        <strain evidence="1 2">T58</strain>
    </source>
</reference>
<evidence type="ECO:0000313" key="2">
    <source>
        <dbReference type="Proteomes" id="UP000291142"/>
    </source>
</evidence>
<gene>
    <name evidence="1" type="ORF">EYD45_05375</name>
</gene>
<evidence type="ECO:0000313" key="1">
    <source>
        <dbReference type="EMBL" id="TBN04693.1"/>
    </source>
</evidence>
<proteinExistence type="predicted"/>
<dbReference type="Pfam" id="PF13715">
    <property type="entry name" value="CarbopepD_reg_2"/>
    <property type="match status" value="1"/>
</dbReference>
<comment type="caution">
    <text evidence="1">The sequence shown here is derived from an EMBL/GenBank/DDBJ whole genome shotgun (WGS) entry which is preliminary data.</text>
</comment>
<keyword evidence="1" id="KW-0121">Carboxypeptidase</keyword>
<protein>
    <submittedName>
        <fullName evidence="1">Carboxypeptidase-like regulatory domain-containing protein</fullName>
    </submittedName>
</protein>
<dbReference type="SUPFAM" id="SSF49464">
    <property type="entry name" value="Carboxypeptidase regulatory domain-like"/>
    <property type="match status" value="1"/>
</dbReference>
<dbReference type="EMBL" id="SIRT01000003">
    <property type="protein sequence ID" value="TBN04693.1"/>
    <property type="molecule type" value="Genomic_DNA"/>
</dbReference>